<dbReference type="AlphaFoldDB" id="A0A543J174"/>
<organism evidence="10 11">
    <name type="scientific">Thermopolyspora flexuosa</name>
    <dbReference type="NCBI Taxonomy" id="103836"/>
    <lineage>
        <taxon>Bacteria</taxon>
        <taxon>Bacillati</taxon>
        <taxon>Actinomycetota</taxon>
        <taxon>Actinomycetes</taxon>
        <taxon>Streptosporangiales</taxon>
        <taxon>Streptosporangiaceae</taxon>
        <taxon>Thermopolyspora</taxon>
    </lineage>
</organism>
<dbReference type="PANTHER" id="PTHR33908:SF11">
    <property type="entry name" value="MEMBRANE PROTEIN"/>
    <property type="match status" value="1"/>
</dbReference>
<feature type="transmembrane region" description="Helical" evidence="9">
    <location>
        <begin position="390"/>
        <end position="409"/>
    </location>
</feature>
<feature type="transmembrane region" description="Helical" evidence="9">
    <location>
        <begin position="421"/>
        <end position="443"/>
    </location>
</feature>
<gene>
    <name evidence="10" type="ORF">FHX40_3317</name>
</gene>
<feature type="transmembrane region" description="Helical" evidence="9">
    <location>
        <begin position="161"/>
        <end position="194"/>
    </location>
</feature>
<sequence>MSTETRPGRTGLRGWVRAHGVFLAALGVGAGLRTLAVLGYRPALWFWADSFAYLGAAIYPRPLESRPSGYSLLLWLLRPLSSIEAVVVVQHLLGLGLAVCVYAVLRRRTRLPGWAATLATLPVLLDAHQVQLEHLIMADLAFTFLVTAAVALLLWRERPSWRFVAAAALLLAAATVTRTIGLPLLVIVFGCLLVARTRWTGLVAGVTVAALVVGGYAAWFRAEYGDLALARGNAFLYARTLTFADCAVIELDADTRRLCPREPVAEREPPPEYIWSGDSPLNRAGLDSRARDELAGRFAMQAIRAQPVDFLVTGLTDFAHIFTWNRRVYPSPGWQSAYTFPESVRPFTDQIASRGRTAAELTTLYQGESGQTRVVEPWAGLLRAYQTQGFLRGPLLAAILLLGAAGVVLPRRRTGRAPGVTGRTVLLPWASAMALLMLPPLIAAFDHRYVLPAVPPACLAAGLAAARLWAGERRAGHAAAHVQPDEDLGVGHARGHAHP</sequence>
<dbReference type="EMBL" id="VFPQ01000001">
    <property type="protein sequence ID" value="TQM76573.1"/>
    <property type="molecule type" value="Genomic_DNA"/>
</dbReference>
<evidence type="ECO:0000256" key="2">
    <source>
        <dbReference type="ARBA" id="ARBA00022475"/>
    </source>
</evidence>
<evidence type="ECO:0000256" key="6">
    <source>
        <dbReference type="ARBA" id="ARBA00022989"/>
    </source>
</evidence>
<comment type="subcellular location">
    <subcellularLocation>
        <location evidence="1">Cell membrane</location>
        <topology evidence="1">Multi-pass membrane protein</topology>
    </subcellularLocation>
</comment>
<name>A0A543J174_9ACTN</name>
<feature type="transmembrane region" description="Helical" evidence="9">
    <location>
        <begin position="201"/>
        <end position="219"/>
    </location>
</feature>
<keyword evidence="7 9" id="KW-0472">Membrane</keyword>
<evidence type="ECO:0008006" key="12">
    <source>
        <dbReference type="Google" id="ProtNLM"/>
    </source>
</evidence>
<evidence type="ECO:0000256" key="7">
    <source>
        <dbReference type="ARBA" id="ARBA00023136"/>
    </source>
</evidence>
<feature type="transmembrane region" description="Helical" evidence="9">
    <location>
        <begin position="21"/>
        <end position="38"/>
    </location>
</feature>
<feature type="transmembrane region" description="Helical" evidence="9">
    <location>
        <begin position="449"/>
        <end position="470"/>
    </location>
</feature>
<feature type="transmembrane region" description="Helical" evidence="9">
    <location>
        <begin position="44"/>
        <end position="62"/>
    </location>
</feature>
<dbReference type="GO" id="GO:0005886">
    <property type="term" value="C:plasma membrane"/>
    <property type="evidence" value="ECO:0007669"/>
    <property type="project" value="UniProtKB-SubCell"/>
</dbReference>
<keyword evidence="4" id="KW-0808">Transferase</keyword>
<evidence type="ECO:0000256" key="4">
    <source>
        <dbReference type="ARBA" id="ARBA00022679"/>
    </source>
</evidence>
<feature type="transmembrane region" description="Helical" evidence="9">
    <location>
        <begin position="135"/>
        <end position="155"/>
    </location>
</feature>
<dbReference type="GO" id="GO:0009103">
    <property type="term" value="P:lipopolysaccharide biosynthetic process"/>
    <property type="evidence" value="ECO:0007669"/>
    <property type="project" value="UniProtKB-ARBA"/>
</dbReference>
<evidence type="ECO:0000256" key="8">
    <source>
        <dbReference type="SAM" id="MobiDB-lite"/>
    </source>
</evidence>
<dbReference type="Proteomes" id="UP000319213">
    <property type="component" value="Unassembled WGS sequence"/>
</dbReference>
<keyword evidence="5 9" id="KW-0812">Transmembrane</keyword>
<dbReference type="InterPro" id="IPR050297">
    <property type="entry name" value="LipidA_mod_glycosyltrf_83"/>
</dbReference>
<feature type="transmembrane region" description="Helical" evidence="9">
    <location>
        <begin position="83"/>
        <end position="105"/>
    </location>
</feature>
<evidence type="ECO:0000256" key="1">
    <source>
        <dbReference type="ARBA" id="ARBA00004651"/>
    </source>
</evidence>
<keyword evidence="3" id="KW-0328">Glycosyltransferase</keyword>
<reference evidence="10 11" key="1">
    <citation type="submission" date="2019-06" db="EMBL/GenBank/DDBJ databases">
        <title>Sequencing the genomes of 1000 actinobacteria strains.</title>
        <authorList>
            <person name="Klenk H.-P."/>
        </authorList>
    </citation>
    <scope>NUCLEOTIDE SEQUENCE [LARGE SCALE GENOMIC DNA]</scope>
    <source>
        <strain evidence="10 11">DSM 43186</strain>
    </source>
</reference>
<keyword evidence="2" id="KW-1003">Cell membrane</keyword>
<evidence type="ECO:0000313" key="11">
    <source>
        <dbReference type="Proteomes" id="UP000319213"/>
    </source>
</evidence>
<keyword evidence="6 9" id="KW-1133">Transmembrane helix</keyword>
<accession>A0A543J174</accession>
<proteinExistence type="predicted"/>
<dbReference type="PANTHER" id="PTHR33908">
    <property type="entry name" value="MANNOSYLTRANSFERASE YKCB-RELATED"/>
    <property type="match status" value="1"/>
</dbReference>
<evidence type="ECO:0000256" key="5">
    <source>
        <dbReference type="ARBA" id="ARBA00022692"/>
    </source>
</evidence>
<evidence type="ECO:0000313" key="10">
    <source>
        <dbReference type="EMBL" id="TQM76573.1"/>
    </source>
</evidence>
<protein>
    <recommendedName>
        <fullName evidence="12">Dolichyl-phosphate-mannose-protein mannosyltransferase</fullName>
    </recommendedName>
</protein>
<dbReference type="RefSeq" id="WP_142260436.1">
    <property type="nucleotide sequence ID" value="NZ_BMPV01000005.1"/>
</dbReference>
<evidence type="ECO:0000256" key="3">
    <source>
        <dbReference type="ARBA" id="ARBA00022676"/>
    </source>
</evidence>
<dbReference type="GO" id="GO:0016763">
    <property type="term" value="F:pentosyltransferase activity"/>
    <property type="evidence" value="ECO:0007669"/>
    <property type="project" value="TreeGrafter"/>
</dbReference>
<dbReference type="OrthoDB" id="3212150at2"/>
<comment type="caution">
    <text evidence="10">The sequence shown here is derived from an EMBL/GenBank/DDBJ whole genome shotgun (WGS) entry which is preliminary data.</text>
</comment>
<keyword evidence="11" id="KW-1185">Reference proteome</keyword>
<evidence type="ECO:0000256" key="9">
    <source>
        <dbReference type="SAM" id="Phobius"/>
    </source>
</evidence>
<feature type="region of interest" description="Disordered" evidence="8">
    <location>
        <begin position="480"/>
        <end position="499"/>
    </location>
</feature>